<feature type="transmembrane region" description="Helical" evidence="8">
    <location>
        <begin position="527"/>
        <end position="553"/>
    </location>
</feature>
<evidence type="ECO:0000256" key="2">
    <source>
        <dbReference type="ARBA" id="ARBA00022679"/>
    </source>
</evidence>
<dbReference type="InterPro" id="IPR004299">
    <property type="entry name" value="MBOAT_fam"/>
</dbReference>
<dbReference type="GO" id="GO:0005789">
    <property type="term" value="C:endoplasmic reticulum membrane"/>
    <property type="evidence" value="ECO:0007669"/>
    <property type="project" value="UniProtKB-SubCell"/>
</dbReference>
<dbReference type="PANTHER" id="PTHR13906">
    <property type="entry name" value="PORCUPINE"/>
    <property type="match status" value="1"/>
</dbReference>
<evidence type="ECO:0000256" key="5">
    <source>
        <dbReference type="ARBA" id="ARBA00022989"/>
    </source>
</evidence>
<protein>
    <submittedName>
        <fullName evidence="10">Lysophospholipid acyltransferase 1</fullName>
    </submittedName>
</protein>
<evidence type="ECO:0000313" key="11">
    <source>
        <dbReference type="Proteomes" id="UP000290572"/>
    </source>
</evidence>
<evidence type="ECO:0000256" key="8">
    <source>
        <dbReference type="SAM" id="Phobius"/>
    </source>
</evidence>
<dbReference type="GO" id="GO:0008168">
    <property type="term" value="F:methyltransferase activity"/>
    <property type="evidence" value="ECO:0007669"/>
    <property type="project" value="InterPro"/>
</dbReference>
<feature type="transmembrane region" description="Helical" evidence="8">
    <location>
        <begin position="559"/>
        <end position="578"/>
    </location>
</feature>
<keyword evidence="3 8" id="KW-0812">Transmembrane</keyword>
<feature type="domain" description="Alkylated DNA repair protein AlkB homologue 8 N-terminal" evidence="9">
    <location>
        <begin position="194"/>
        <end position="235"/>
    </location>
</feature>
<dbReference type="Pfam" id="PF09004">
    <property type="entry name" value="ALKBH8_N"/>
    <property type="match status" value="1"/>
</dbReference>
<keyword evidence="7 10" id="KW-0012">Acyltransferase</keyword>
<dbReference type="AlphaFoldDB" id="A0A498LYZ6"/>
<proteinExistence type="predicted"/>
<dbReference type="GO" id="GO:0030258">
    <property type="term" value="P:lipid modification"/>
    <property type="evidence" value="ECO:0007669"/>
    <property type="project" value="TreeGrafter"/>
</dbReference>
<keyword evidence="2 10" id="KW-0808">Transferase</keyword>
<dbReference type="STRING" id="84645.A0A498LYZ6"/>
<keyword evidence="6 8" id="KW-0472">Membrane</keyword>
<feature type="transmembrane region" description="Helical" evidence="8">
    <location>
        <begin position="485"/>
        <end position="506"/>
    </location>
</feature>
<dbReference type="Proteomes" id="UP000290572">
    <property type="component" value="Unassembled WGS sequence"/>
</dbReference>
<evidence type="ECO:0000256" key="3">
    <source>
        <dbReference type="ARBA" id="ARBA00022692"/>
    </source>
</evidence>
<gene>
    <name evidence="10" type="ORF">ROHU_009679</name>
</gene>
<evidence type="ECO:0000256" key="7">
    <source>
        <dbReference type="ARBA" id="ARBA00023315"/>
    </source>
</evidence>
<organism evidence="10 11">
    <name type="scientific">Labeo rohita</name>
    <name type="common">Indian major carp</name>
    <name type="synonym">Cyprinus rohita</name>
    <dbReference type="NCBI Taxonomy" id="84645"/>
    <lineage>
        <taxon>Eukaryota</taxon>
        <taxon>Metazoa</taxon>
        <taxon>Chordata</taxon>
        <taxon>Craniata</taxon>
        <taxon>Vertebrata</taxon>
        <taxon>Euteleostomi</taxon>
        <taxon>Actinopterygii</taxon>
        <taxon>Neopterygii</taxon>
        <taxon>Teleostei</taxon>
        <taxon>Ostariophysi</taxon>
        <taxon>Cypriniformes</taxon>
        <taxon>Cyprinidae</taxon>
        <taxon>Labeoninae</taxon>
        <taxon>Labeonini</taxon>
        <taxon>Labeo</taxon>
    </lineage>
</organism>
<keyword evidence="5 8" id="KW-1133">Transmembrane helix</keyword>
<evidence type="ECO:0000256" key="6">
    <source>
        <dbReference type="ARBA" id="ARBA00023136"/>
    </source>
</evidence>
<sequence length="601" mass="68709">MDKKGNTDIAFKTTGCTWLSLVSDQVGVPLDQVNFIACQVFGLAVAFWFRLCLNPQRTTPEVRHAVATIIGASFVMFCFGWYAIHVFILVLACYGIMIKASVHKVHRYTMIASLGYLTVCQVSRVFVFDYGILSTDFSGEENDLILNTDKTKEIILDFRKNPLPLQPLIIKGTEAEKADSHRFLGLQIASDLSWTLNTTAIVKKAQKRLYFIRLLRKAGLNHRPLIQAYRGLTESIITAGITVCPLMIITQKITTLAFQVHDGMCQKQEELTDDQRRLAVHSMPSLLEYLSYNINFMSVLVGPCSMYKEYIEFIKGQHVQHRLKRVKDTSSQQNGWDKIPEPSPMRAVINKLLVCTCCLLWFFIITKAFPITYNVDPQFINKASFITRLAYAFISVQAARPKFYFAWTLADAIHNAAGYGISGVNERGEVCWDHISNVRIWKIETATSFKSFIDNWNIQTALWLKSVCYDRAPYYRMPLTFVLSAIWHGVYPGYYFTFITAIPITLAARSVRRNFREYFLSSRGLKICYDVVTWAATQLTVCYTVMPFLLLAVEPTMQYYRSMYFHVHVISILAMILLPSKPSGFKPEIHARHSNNNVKEN</sequence>
<dbReference type="InterPro" id="IPR049941">
    <property type="entry name" value="LPLAT_7/PORCN-like"/>
</dbReference>
<comment type="caution">
    <text evidence="10">The sequence shown here is derived from an EMBL/GenBank/DDBJ whole genome shotgun (WGS) entry which is preliminary data.</text>
</comment>
<evidence type="ECO:0000259" key="9">
    <source>
        <dbReference type="Pfam" id="PF09004"/>
    </source>
</evidence>
<dbReference type="PANTHER" id="PTHR13906:SF6">
    <property type="entry name" value="LYSOPHOSPHOLIPID ACYLTRANSFERASE 1"/>
    <property type="match status" value="1"/>
</dbReference>
<evidence type="ECO:0000256" key="1">
    <source>
        <dbReference type="ARBA" id="ARBA00004477"/>
    </source>
</evidence>
<evidence type="ECO:0000313" key="10">
    <source>
        <dbReference type="EMBL" id="RXN13490.1"/>
    </source>
</evidence>
<dbReference type="GO" id="GO:0016746">
    <property type="term" value="F:acyltransferase activity"/>
    <property type="evidence" value="ECO:0007669"/>
    <property type="project" value="UniProtKB-KW"/>
</dbReference>
<dbReference type="EMBL" id="QBIY01012978">
    <property type="protein sequence ID" value="RXN13490.1"/>
    <property type="molecule type" value="Genomic_DNA"/>
</dbReference>
<feature type="transmembrane region" description="Helical" evidence="8">
    <location>
        <begin position="33"/>
        <end position="53"/>
    </location>
</feature>
<keyword evidence="4" id="KW-0256">Endoplasmic reticulum</keyword>
<dbReference type="InterPro" id="IPR015095">
    <property type="entry name" value="AlkB_hom8_N"/>
</dbReference>
<feature type="transmembrane region" description="Helical" evidence="8">
    <location>
        <begin position="65"/>
        <end position="98"/>
    </location>
</feature>
<evidence type="ECO:0000256" key="4">
    <source>
        <dbReference type="ARBA" id="ARBA00022824"/>
    </source>
</evidence>
<reference evidence="10 11" key="1">
    <citation type="submission" date="2018-03" db="EMBL/GenBank/DDBJ databases">
        <title>Draft genome sequence of Rohu Carp (Labeo rohita).</title>
        <authorList>
            <person name="Das P."/>
            <person name="Kushwaha B."/>
            <person name="Joshi C.G."/>
            <person name="Kumar D."/>
            <person name="Nagpure N.S."/>
            <person name="Sahoo L."/>
            <person name="Das S.P."/>
            <person name="Bit A."/>
            <person name="Patnaik S."/>
            <person name="Meher P.K."/>
            <person name="Jayasankar P."/>
            <person name="Koringa P.G."/>
            <person name="Patel N.V."/>
            <person name="Hinsu A.T."/>
            <person name="Kumar R."/>
            <person name="Pandey M."/>
            <person name="Agarwal S."/>
            <person name="Srivastava S."/>
            <person name="Singh M."/>
            <person name="Iquebal M.A."/>
            <person name="Jaiswal S."/>
            <person name="Angadi U.B."/>
            <person name="Kumar N."/>
            <person name="Raza M."/>
            <person name="Shah T.M."/>
            <person name="Rai A."/>
            <person name="Jena J.K."/>
        </authorList>
    </citation>
    <scope>NUCLEOTIDE SEQUENCE [LARGE SCALE GENOMIC DNA]</scope>
    <source>
        <strain evidence="10">DASCIFA01</strain>
        <tissue evidence="10">Testis</tissue>
    </source>
</reference>
<dbReference type="GO" id="GO:0016706">
    <property type="term" value="F:2-oxoglutarate-dependent dioxygenase activity"/>
    <property type="evidence" value="ECO:0007669"/>
    <property type="project" value="InterPro"/>
</dbReference>
<accession>A0A498LYZ6</accession>
<dbReference type="Pfam" id="PF03062">
    <property type="entry name" value="MBOAT"/>
    <property type="match status" value="1"/>
</dbReference>
<name>A0A498LYZ6_LABRO</name>
<comment type="subcellular location">
    <subcellularLocation>
        <location evidence="1">Endoplasmic reticulum membrane</location>
        <topology evidence="1">Multi-pass membrane protein</topology>
    </subcellularLocation>
</comment>
<keyword evidence="11" id="KW-1185">Reference proteome</keyword>